<proteinExistence type="inferred from homology"/>
<evidence type="ECO:0000256" key="6">
    <source>
        <dbReference type="ARBA" id="ARBA00023242"/>
    </source>
</evidence>
<feature type="region of interest" description="Disordered" evidence="9">
    <location>
        <begin position="539"/>
        <end position="571"/>
    </location>
</feature>
<dbReference type="InterPro" id="IPR007900">
    <property type="entry name" value="TAF4_C"/>
</dbReference>
<keyword evidence="4" id="KW-0805">Transcription regulation</keyword>
<dbReference type="Pfam" id="PF05236">
    <property type="entry name" value="TAF4"/>
    <property type="match status" value="1"/>
</dbReference>
<dbReference type="AlphaFoldDB" id="A0A161TDL7"/>
<dbReference type="OrthoDB" id="21060at2759"/>
<dbReference type="OMA" id="KYSWMTG"/>
<organism evidence="11 12">
    <name type="scientific">Xylona heveae (strain CBS 132557 / TC161)</name>
    <dbReference type="NCBI Taxonomy" id="1328760"/>
    <lineage>
        <taxon>Eukaryota</taxon>
        <taxon>Fungi</taxon>
        <taxon>Dikarya</taxon>
        <taxon>Ascomycota</taxon>
        <taxon>Pezizomycotina</taxon>
        <taxon>Xylonomycetes</taxon>
        <taxon>Xylonales</taxon>
        <taxon>Xylonaceae</taxon>
        <taxon>Xylona</taxon>
    </lineage>
</organism>
<dbReference type="GO" id="GO:0005669">
    <property type="term" value="C:transcription factor TFIID complex"/>
    <property type="evidence" value="ECO:0007669"/>
    <property type="project" value="InterPro"/>
</dbReference>
<evidence type="ECO:0000256" key="9">
    <source>
        <dbReference type="SAM" id="MobiDB-lite"/>
    </source>
</evidence>
<evidence type="ECO:0000256" key="7">
    <source>
        <dbReference type="ARBA" id="ARBA00025346"/>
    </source>
</evidence>
<feature type="compositionally biased region" description="Polar residues" evidence="9">
    <location>
        <begin position="131"/>
        <end position="149"/>
    </location>
</feature>
<evidence type="ECO:0000313" key="11">
    <source>
        <dbReference type="EMBL" id="KZF23967.1"/>
    </source>
</evidence>
<evidence type="ECO:0000256" key="2">
    <source>
        <dbReference type="ARBA" id="ARBA00006178"/>
    </source>
</evidence>
<feature type="compositionally biased region" description="Low complexity" evidence="9">
    <location>
        <begin position="539"/>
        <end position="553"/>
    </location>
</feature>
<feature type="compositionally biased region" description="Low complexity" evidence="9">
    <location>
        <begin position="341"/>
        <end position="359"/>
    </location>
</feature>
<comment type="subcellular location">
    <subcellularLocation>
        <location evidence="1">Nucleus</location>
    </subcellularLocation>
</comment>
<dbReference type="Proteomes" id="UP000076632">
    <property type="component" value="Unassembled WGS sequence"/>
</dbReference>
<evidence type="ECO:0000256" key="3">
    <source>
        <dbReference type="ARBA" id="ARBA00017306"/>
    </source>
</evidence>
<feature type="compositionally biased region" description="Low complexity" evidence="9">
    <location>
        <begin position="440"/>
        <end position="453"/>
    </location>
</feature>
<dbReference type="RefSeq" id="XP_018189522.1">
    <property type="nucleotide sequence ID" value="XM_018334844.1"/>
</dbReference>
<keyword evidence="12" id="KW-1185">Reference proteome</keyword>
<evidence type="ECO:0000259" key="10">
    <source>
        <dbReference type="Pfam" id="PF05236"/>
    </source>
</evidence>
<feature type="domain" description="Transcription initiation factor TFIID component TAF4 C-terminal" evidence="10">
    <location>
        <begin position="472"/>
        <end position="594"/>
    </location>
</feature>
<dbReference type="GeneID" id="28899981"/>
<dbReference type="InParanoid" id="A0A161TDL7"/>
<dbReference type="STRING" id="1328760.A0A161TDL7"/>
<feature type="compositionally biased region" description="Polar residues" evidence="9">
    <location>
        <begin position="34"/>
        <end position="65"/>
    </location>
</feature>
<dbReference type="EMBL" id="KV407456">
    <property type="protein sequence ID" value="KZF23967.1"/>
    <property type="molecule type" value="Genomic_DNA"/>
</dbReference>
<evidence type="ECO:0000313" key="12">
    <source>
        <dbReference type="Proteomes" id="UP000076632"/>
    </source>
</evidence>
<name>A0A161TDL7_XYLHT</name>
<comment type="similarity">
    <text evidence="2">Belongs to the TAF4 family.</text>
</comment>
<evidence type="ECO:0000256" key="5">
    <source>
        <dbReference type="ARBA" id="ARBA00023163"/>
    </source>
</evidence>
<dbReference type="GO" id="GO:0006352">
    <property type="term" value="P:DNA-templated transcription initiation"/>
    <property type="evidence" value="ECO:0007669"/>
    <property type="project" value="InterPro"/>
</dbReference>
<feature type="compositionally biased region" description="Basic and acidic residues" evidence="9">
    <location>
        <begin position="561"/>
        <end position="571"/>
    </location>
</feature>
<feature type="compositionally biased region" description="Basic and acidic residues" evidence="9">
    <location>
        <begin position="409"/>
        <end position="420"/>
    </location>
</feature>
<comment type="function">
    <text evidence="7">Functions as a component of the DNA-binding general transcription factor complex TFIID. Binding of TFIID to a promoter (with or without TATA element) is the initial step in pre-initiation complex (PIC) formation. TFIID plays a key role in the regulation of gene expression by RNA polymerase II through different activities such as transcription activator interaction, core promoter recognition and selectivity, TFIIA and TFIIB interaction, chromatin modification (histone acetylation by TAF1), facilitation of DNA opening and initiation of transcription.</text>
</comment>
<feature type="region of interest" description="Disordered" evidence="9">
    <location>
        <begin position="1"/>
        <end position="95"/>
    </location>
</feature>
<evidence type="ECO:0000256" key="4">
    <source>
        <dbReference type="ARBA" id="ARBA00023015"/>
    </source>
</evidence>
<keyword evidence="6" id="KW-0539">Nucleus</keyword>
<protein>
    <recommendedName>
        <fullName evidence="3">Transcription initiation factor TFIID subunit 4</fullName>
    </recommendedName>
    <alternativeName>
        <fullName evidence="8">TBP-associated factor 4</fullName>
    </alternativeName>
</protein>
<reference evidence="11 12" key="1">
    <citation type="journal article" date="2016" name="Fungal Biol.">
        <title>The genome of Xylona heveae provides a window into fungal endophytism.</title>
        <authorList>
            <person name="Gazis R."/>
            <person name="Kuo A."/>
            <person name="Riley R."/>
            <person name="LaButti K."/>
            <person name="Lipzen A."/>
            <person name="Lin J."/>
            <person name="Amirebrahimi M."/>
            <person name="Hesse C.N."/>
            <person name="Spatafora J.W."/>
            <person name="Henrissat B."/>
            <person name="Hainaut M."/>
            <person name="Grigoriev I.V."/>
            <person name="Hibbett D.S."/>
        </authorList>
    </citation>
    <scope>NUCLEOTIDE SEQUENCE [LARGE SCALE GENOMIC DNA]</scope>
    <source>
        <strain evidence="11 12">TC161</strain>
    </source>
</reference>
<gene>
    <name evidence="11" type="ORF">L228DRAFT_266341</name>
</gene>
<feature type="region of interest" description="Disordered" evidence="9">
    <location>
        <begin position="317"/>
        <end position="466"/>
    </location>
</feature>
<evidence type="ECO:0000256" key="8">
    <source>
        <dbReference type="ARBA" id="ARBA00031747"/>
    </source>
</evidence>
<accession>A0A161TDL7</accession>
<keyword evidence="5" id="KW-0804">Transcription</keyword>
<evidence type="ECO:0000256" key="1">
    <source>
        <dbReference type="ARBA" id="ARBA00004123"/>
    </source>
</evidence>
<feature type="region of interest" description="Disordered" evidence="9">
    <location>
        <begin position="131"/>
        <end position="155"/>
    </location>
</feature>
<sequence length="605" mass="62401">MAQAPPPRVFSPVQSSPSPGNAGAFLPPTKRQRLSPNPSSPYAMSPNSPSFSNVALPTANIGSPVNGTPTMPPPPPATNTGAMGPPPSRPAADKATDLNELGDVIASSGIDIRDEEAAMYQSYLSNDKPSAASFGSQGATSFNSTTSAGSAPGGYPLSTTTNEGYSVSLPIQAGPSAFYGTGPLSQPAAPTKTPEELAAEKWRLKARAINEKRQQHLSAPFLYTNTVRHKIGRRAFENGVRVPMEGLYDPIPEKIPANRPVNSQSVVGSDGTTVSVVKGPSLIDETAPLADILALISLATNERIRNLVEDAAALAKGRRVGSHGIVPPEWSDLAVGPGAESTGAQPSGSAGASSTTATGNRQGWESAVSPRSMPMKRPSISAASKPPDGSPKPTLSFPNELARTLRNMSQKERQQEEARLARRAKKASEVAASGGGDASKGGASSVPATPGAGAPSGGGLIGERAPEVKMTKKEREKLAKAGESEASQHAAANVMANISLGGAGGGGLFGKKKGAYSWMTKDKPSASSSAFPSKLNTSFGPGSGGSSADATAAYLGPGGRRFGEWREDREKGQGIQMRDLIGVLEADGMEKKSLAWAYTRLNARD</sequence>